<feature type="repeat" description="TPR" evidence="5">
    <location>
        <begin position="585"/>
        <end position="618"/>
    </location>
</feature>
<evidence type="ECO:0000256" key="3">
    <source>
        <dbReference type="ARBA" id="ARBA00022989"/>
    </source>
</evidence>
<dbReference type="InterPro" id="IPR051533">
    <property type="entry name" value="WaaL-like"/>
</dbReference>
<dbReference type="InterPro" id="IPR007016">
    <property type="entry name" value="O-antigen_ligase-rel_domated"/>
</dbReference>
<dbReference type="PANTHER" id="PTHR37422">
    <property type="entry name" value="TEICHURONIC ACID BIOSYNTHESIS PROTEIN TUAE"/>
    <property type="match status" value="1"/>
</dbReference>
<keyword evidence="2 7" id="KW-0812">Transmembrane</keyword>
<comment type="subcellular location">
    <subcellularLocation>
        <location evidence="1">Membrane</location>
        <topology evidence="1">Multi-pass membrane protein</topology>
    </subcellularLocation>
</comment>
<feature type="region of interest" description="Disordered" evidence="6">
    <location>
        <begin position="1"/>
        <end position="22"/>
    </location>
</feature>
<organism evidence="9 10">
    <name type="scientific">Ramlibacter monticola</name>
    <dbReference type="NCBI Taxonomy" id="1926872"/>
    <lineage>
        <taxon>Bacteria</taxon>
        <taxon>Pseudomonadati</taxon>
        <taxon>Pseudomonadota</taxon>
        <taxon>Betaproteobacteria</taxon>
        <taxon>Burkholderiales</taxon>
        <taxon>Comamonadaceae</taxon>
        <taxon>Ramlibacter</taxon>
    </lineage>
</organism>
<keyword evidence="10" id="KW-1185">Reference proteome</keyword>
<dbReference type="Proteomes" id="UP000599109">
    <property type="component" value="Unassembled WGS sequence"/>
</dbReference>
<feature type="transmembrane region" description="Helical" evidence="7">
    <location>
        <begin position="151"/>
        <end position="173"/>
    </location>
</feature>
<feature type="transmembrane region" description="Helical" evidence="7">
    <location>
        <begin position="70"/>
        <end position="87"/>
    </location>
</feature>
<dbReference type="EMBL" id="JAEQNE010000002">
    <property type="protein sequence ID" value="MBL0391260.1"/>
    <property type="molecule type" value="Genomic_DNA"/>
</dbReference>
<dbReference type="PROSITE" id="PS50005">
    <property type="entry name" value="TPR"/>
    <property type="match status" value="1"/>
</dbReference>
<proteinExistence type="predicted"/>
<keyword evidence="9" id="KW-0436">Ligase</keyword>
<dbReference type="PANTHER" id="PTHR37422:SF13">
    <property type="entry name" value="LIPOPOLYSACCHARIDE BIOSYNTHESIS PROTEIN PA4999-RELATED"/>
    <property type="match status" value="1"/>
</dbReference>
<dbReference type="GO" id="GO:0016874">
    <property type="term" value="F:ligase activity"/>
    <property type="evidence" value="ECO:0007669"/>
    <property type="project" value="UniProtKB-KW"/>
</dbReference>
<name>A0A937CS22_9BURK</name>
<evidence type="ECO:0000256" key="4">
    <source>
        <dbReference type="ARBA" id="ARBA00023136"/>
    </source>
</evidence>
<dbReference type="Gene3D" id="1.25.40.10">
    <property type="entry name" value="Tetratricopeptide repeat domain"/>
    <property type="match status" value="1"/>
</dbReference>
<comment type="caution">
    <text evidence="9">The sequence shown here is derived from an EMBL/GenBank/DDBJ whole genome shotgun (WGS) entry which is preliminary data.</text>
</comment>
<feature type="transmembrane region" description="Helical" evidence="7">
    <location>
        <begin position="40"/>
        <end position="58"/>
    </location>
</feature>
<evidence type="ECO:0000256" key="2">
    <source>
        <dbReference type="ARBA" id="ARBA00022692"/>
    </source>
</evidence>
<keyword evidence="4 7" id="KW-0472">Membrane</keyword>
<feature type="domain" description="O-antigen ligase-related" evidence="8">
    <location>
        <begin position="225"/>
        <end position="390"/>
    </location>
</feature>
<evidence type="ECO:0000313" key="10">
    <source>
        <dbReference type="Proteomes" id="UP000599109"/>
    </source>
</evidence>
<feature type="transmembrane region" description="Helical" evidence="7">
    <location>
        <begin position="441"/>
        <end position="458"/>
    </location>
</feature>
<feature type="transmembrane region" description="Helical" evidence="7">
    <location>
        <begin position="99"/>
        <end position="121"/>
    </location>
</feature>
<gene>
    <name evidence="9" type="ORF">JJ685_08930</name>
</gene>
<dbReference type="AlphaFoldDB" id="A0A937CS22"/>
<feature type="transmembrane region" description="Helical" evidence="7">
    <location>
        <begin position="479"/>
        <end position="497"/>
    </location>
</feature>
<dbReference type="InterPro" id="IPR019734">
    <property type="entry name" value="TPR_rpt"/>
</dbReference>
<dbReference type="Pfam" id="PF04932">
    <property type="entry name" value="Wzy_C"/>
    <property type="match status" value="1"/>
</dbReference>
<dbReference type="SUPFAM" id="SSF48452">
    <property type="entry name" value="TPR-like"/>
    <property type="match status" value="1"/>
</dbReference>
<protein>
    <submittedName>
        <fullName evidence="9">O-antigen ligase family protein</fullName>
    </submittedName>
</protein>
<evidence type="ECO:0000256" key="7">
    <source>
        <dbReference type="SAM" id="Phobius"/>
    </source>
</evidence>
<feature type="transmembrane region" description="Helical" evidence="7">
    <location>
        <begin position="271"/>
        <end position="290"/>
    </location>
</feature>
<accession>A0A937CS22</accession>
<dbReference type="InterPro" id="IPR011990">
    <property type="entry name" value="TPR-like_helical_dom_sf"/>
</dbReference>
<evidence type="ECO:0000259" key="8">
    <source>
        <dbReference type="Pfam" id="PF04932"/>
    </source>
</evidence>
<dbReference type="RefSeq" id="WP_201673904.1">
    <property type="nucleotide sequence ID" value="NZ_JAEQNE010000002.1"/>
</dbReference>
<feature type="transmembrane region" description="Helical" evidence="7">
    <location>
        <begin position="418"/>
        <end position="435"/>
    </location>
</feature>
<sequence length="750" mass="80604">MARKRRPAPAAGTDPAPAAGARAGAAPAASALPREPARDGGAVAVLAVALFLAPVLGVPGEEMLQDTLKSIVIAFGALAAALLFVLAQRARGEPLRWHAVLWLPLLLMAYALGSMAWSHAYLGGVEAVRWFVFTLIAWVGLNTFTRERLPLLAWALHGAGLIASLWAMAQFWGGMALFPQGPQPASTFINRNFFAEFTVCTLPFGVLLLARARTSAMVALLAASIGLVLTALLMTGTRSALLALGMFTGVVLPLIAWRCRRALAWSGWSPGLRLLAAGAVAAVVLALGFIPTTNPKILEDNFGATPIDRGLHRAQSLKPGDASIDMRLVMWRATLRAIADRPLTGVGAGAWESEIPRYQAEGSQLETDYYVHNEYLQLVAEYGAVGWVFVLLLFAYLIASFGRSWAPATPEGQADQPWRAVLLASLLALLMVSNAGFPWRMAATGALFAVGLGGLAASDARLGAARRLLASPLRWSPRIAQVVLGLGAACLVLAVAITQRAAESEHKLVSAAKIAVSITATGNPNDPRLAPLKKQMLQLVREGIALNPHYRKITPIVADELARWGDWANATWIWDSVLASRPYVVAIISNAARGYASMGRTDKALAYLERAKRIQPRAPAVRSLEVILLARGGNEQRATQLAREAYEAGIKDYDLVNTYFLLAWRARNYALARQLLDERMRSWPEGRARGLVQQGLIASEQNQSERALQYFREGLAAATPLERPVLAEEIPAAFRAQVAASGAQTSASSR</sequence>
<feature type="transmembrane region" description="Helical" evidence="7">
    <location>
        <begin position="193"/>
        <end position="210"/>
    </location>
</feature>
<keyword evidence="5" id="KW-0802">TPR repeat</keyword>
<feature type="transmembrane region" description="Helical" evidence="7">
    <location>
        <begin position="217"/>
        <end position="234"/>
    </location>
</feature>
<evidence type="ECO:0000313" key="9">
    <source>
        <dbReference type="EMBL" id="MBL0391260.1"/>
    </source>
</evidence>
<feature type="transmembrane region" description="Helical" evidence="7">
    <location>
        <begin position="127"/>
        <end position="144"/>
    </location>
</feature>
<evidence type="ECO:0000256" key="6">
    <source>
        <dbReference type="SAM" id="MobiDB-lite"/>
    </source>
</evidence>
<evidence type="ECO:0000256" key="5">
    <source>
        <dbReference type="PROSITE-ProRule" id="PRU00339"/>
    </source>
</evidence>
<dbReference type="SMART" id="SM00028">
    <property type="entry name" value="TPR"/>
    <property type="match status" value="2"/>
</dbReference>
<reference evidence="9 10" key="1">
    <citation type="journal article" date="2017" name="Int. J. Syst. Evol. Microbiol.">
        <title>Ramlibacter monticola sp. nov., isolated from forest soil.</title>
        <authorList>
            <person name="Chaudhary D.K."/>
            <person name="Kim J."/>
        </authorList>
    </citation>
    <scope>NUCLEOTIDE SEQUENCE [LARGE SCALE GENOMIC DNA]</scope>
    <source>
        <strain evidence="9 10">KACC 19175</strain>
    </source>
</reference>
<feature type="transmembrane region" description="Helical" evidence="7">
    <location>
        <begin position="240"/>
        <end position="259"/>
    </location>
</feature>
<feature type="compositionally biased region" description="Low complexity" evidence="6">
    <location>
        <begin position="8"/>
        <end position="22"/>
    </location>
</feature>
<dbReference type="GO" id="GO:0016020">
    <property type="term" value="C:membrane"/>
    <property type="evidence" value="ECO:0007669"/>
    <property type="project" value="UniProtKB-SubCell"/>
</dbReference>
<feature type="transmembrane region" description="Helical" evidence="7">
    <location>
        <begin position="384"/>
        <end position="406"/>
    </location>
</feature>
<keyword evidence="3 7" id="KW-1133">Transmembrane helix</keyword>
<evidence type="ECO:0000256" key="1">
    <source>
        <dbReference type="ARBA" id="ARBA00004141"/>
    </source>
</evidence>